<dbReference type="InterPro" id="IPR058924">
    <property type="entry name" value="AGPR_dimerisation_dom"/>
</dbReference>
<protein>
    <recommendedName>
        <fullName evidence="5">N-acetyl-gamma-glutamyl-phosphate reductase</fullName>
        <shortName evidence="5">AGPR</shortName>
        <ecNumber evidence="5">1.2.1.38</ecNumber>
    </recommendedName>
    <alternativeName>
        <fullName evidence="5">N-acetyl-glutamate semialdehyde dehydrogenase</fullName>
        <shortName evidence="5">NAGSA dehydrogenase</shortName>
    </alternativeName>
</protein>
<comment type="similarity">
    <text evidence="5">Belongs to the NAGSA dehydrogenase family. Type 1 subfamily.</text>
</comment>
<dbReference type="Gene3D" id="3.30.360.10">
    <property type="entry name" value="Dihydrodipicolinate Reductase, domain 2"/>
    <property type="match status" value="1"/>
</dbReference>
<dbReference type="CDD" id="cd23934">
    <property type="entry name" value="AGPR_1_C"/>
    <property type="match status" value="1"/>
</dbReference>
<dbReference type="SMART" id="SM00859">
    <property type="entry name" value="Semialdhyde_dh"/>
    <property type="match status" value="1"/>
</dbReference>
<reference evidence="8 9" key="1">
    <citation type="submission" date="2019-07" db="EMBL/GenBank/DDBJ databases">
        <title>Whole genome shotgun sequence of Cellulomonas aerilata NBRC 106308.</title>
        <authorList>
            <person name="Hosoyama A."/>
            <person name="Uohara A."/>
            <person name="Ohji S."/>
            <person name="Ichikawa N."/>
        </authorList>
    </citation>
    <scope>NUCLEOTIDE SEQUENCE [LARGE SCALE GENOMIC DNA]</scope>
    <source>
        <strain evidence="8 9">NBRC 106308</strain>
    </source>
</reference>
<keyword evidence="9" id="KW-1185">Reference proteome</keyword>
<feature type="domain" description="Semialdehyde dehydrogenase NAD-binding" evidence="7">
    <location>
        <begin position="6"/>
        <end position="138"/>
    </location>
</feature>
<keyword evidence="4 5" id="KW-0560">Oxidoreductase</keyword>
<dbReference type="AlphaFoldDB" id="A0A512DG87"/>
<evidence type="ECO:0000256" key="2">
    <source>
        <dbReference type="ARBA" id="ARBA00022605"/>
    </source>
</evidence>
<dbReference type="GO" id="GO:0051287">
    <property type="term" value="F:NAD binding"/>
    <property type="evidence" value="ECO:0007669"/>
    <property type="project" value="InterPro"/>
</dbReference>
<dbReference type="Pfam" id="PF01118">
    <property type="entry name" value="Semialdhyde_dh"/>
    <property type="match status" value="1"/>
</dbReference>
<organism evidence="8 9">
    <name type="scientific">Cellulomonas aerilata</name>
    <dbReference type="NCBI Taxonomy" id="515326"/>
    <lineage>
        <taxon>Bacteria</taxon>
        <taxon>Bacillati</taxon>
        <taxon>Actinomycetota</taxon>
        <taxon>Actinomycetes</taxon>
        <taxon>Micrococcales</taxon>
        <taxon>Cellulomonadaceae</taxon>
        <taxon>Cellulomonas</taxon>
    </lineage>
</organism>
<dbReference type="GO" id="GO:0005737">
    <property type="term" value="C:cytoplasm"/>
    <property type="evidence" value="ECO:0007669"/>
    <property type="project" value="UniProtKB-SubCell"/>
</dbReference>
<dbReference type="HAMAP" id="MF_00150">
    <property type="entry name" value="ArgC_type1"/>
    <property type="match status" value="1"/>
</dbReference>
<dbReference type="PROSITE" id="PS01224">
    <property type="entry name" value="ARGC"/>
    <property type="match status" value="1"/>
</dbReference>
<dbReference type="NCBIfam" id="TIGR01850">
    <property type="entry name" value="argC"/>
    <property type="match status" value="1"/>
</dbReference>
<dbReference type="InterPro" id="IPR023013">
    <property type="entry name" value="AGPR_AS"/>
</dbReference>
<dbReference type="UniPathway" id="UPA00068">
    <property type="reaction ID" value="UER00108"/>
</dbReference>
<accession>A0A512DG87</accession>
<evidence type="ECO:0000313" key="9">
    <source>
        <dbReference type="Proteomes" id="UP000321181"/>
    </source>
</evidence>
<comment type="caution">
    <text evidence="8">The sequence shown here is derived from an EMBL/GenBank/DDBJ whole genome shotgun (WGS) entry which is preliminary data.</text>
</comment>
<keyword evidence="1 5" id="KW-0055">Arginine biosynthesis</keyword>
<evidence type="ECO:0000256" key="5">
    <source>
        <dbReference type="HAMAP-Rule" id="MF_00150"/>
    </source>
</evidence>
<dbReference type="PANTHER" id="PTHR32338:SF10">
    <property type="entry name" value="N-ACETYL-GAMMA-GLUTAMYL-PHOSPHATE REDUCTASE, CHLOROPLASTIC-RELATED"/>
    <property type="match status" value="1"/>
</dbReference>
<evidence type="ECO:0000256" key="3">
    <source>
        <dbReference type="ARBA" id="ARBA00022857"/>
    </source>
</evidence>
<dbReference type="InterPro" id="IPR000706">
    <property type="entry name" value="AGPR_type-1"/>
</dbReference>
<keyword evidence="2 5" id="KW-0028">Amino-acid biosynthesis</keyword>
<comment type="pathway">
    <text evidence="5">Amino-acid biosynthesis; L-arginine biosynthesis; N(2)-acetyl-L-ornithine from L-glutamate: step 3/4.</text>
</comment>
<comment type="function">
    <text evidence="5">Catalyzes the NADPH-dependent reduction of N-acetyl-5-glutamyl phosphate to yield N-acetyl-L-glutamate 5-semialdehyde.</text>
</comment>
<gene>
    <name evidence="5 8" type="primary">argC</name>
    <name evidence="8" type="ORF">CAE01nite_32340</name>
</gene>
<name>A0A512DG87_9CELL</name>
<dbReference type="Proteomes" id="UP000321181">
    <property type="component" value="Unassembled WGS sequence"/>
</dbReference>
<dbReference type="EC" id="1.2.1.38" evidence="5"/>
<dbReference type="InterPro" id="IPR000534">
    <property type="entry name" value="Semialdehyde_DH_NAD-bd"/>
</dbReference>
<dbReference type="GO" id="GO:0006526">
    <property type="term" value="P:L-arginine biosynthetic process"/>
    <property type="evidence" value="ECO:0007669"/>
    <property type="project" value="UniProtKB-UniRule"/>
</dbReference>
<dbReference type="Gene3D" id="3.40.50.720">
    <property type="entry name" value="NAD(P)-binding Rossmann-like Domain"/>
    <property type="match status" value="1"/>
</dbReference>
<evidence type="ECO:0000313" key="8">
    <source>
        <dbReference type="EMBL" id="GEO35509.1"/>
    </source>
</evidence>
<dbReference type="EMBL" id="BJYY01000021">
    <property type="protein sequence ID" value="GEO35509.1"/>
    <property type="molecule type" value="Genomic_DNA"/>
</dbReference>
<dbReference type="SUPFAM" id="SSF51735">
    <property type="entry name" value="NAD(P)-binding Rossmann-fold domains"/>
    <property type="match status" value="1"/>
</dbReference>
<comment type="catalytic activity">
    <reaction evidence="5">
        <text>N-acetyl-L-glutamate 5-semialdehyde + phosphate + NADP(+) = N-acetyl-L-glutamyl 5-phosphate + NADPH + H(+)</text>
        <dbReference type="Rhea" id="RHEA:21588"/>
        <dbReference type="ChEBI" id="CHEBI:15378"/>
        <dbReference type="ChEBI" id="CHEBI:29123"/>
        <dbReference type="ChEBI" id="CHEBI:43474"/>
        <dbReference type="ChEBI" id="CHEBI:57783"/>
        <dbReference type="ChEBI" id="CHEBI:57936"/>
        <dbReference type="ChEBI" id="CHEBI:58349"/>
        <dbReference type="EC" id="1.2.1.38"/>
    </reaction>
</comment>
<evidence type="ECO:0000256" key="1">
    <source>
        <dbReference type="ARBA" id="ARBA00022571"/>
    </source>
</evidence>
<dbReference type="CDD" id="cd24148">
    <property type="entry name" value="AGPR_1_actinobacAGPR_like"/>
    <property type="match status" value="1"/>
</dbReference>
<evidence type="ECO:0000259" key="7">
    <source>
        <dbReference type="SMART" id="SM00859"/>
    </source>
</evidence>
<dbReference type="PANTHER" id="PTHR32338">
    <property type="entry name" value="N-ACETYL-GAMMA-GLUTAMYL-PHOSPHATE REDUCTASE, CHLOROPLASTIC-RELATED-RELATED"/>
    <property type="match status" value="1"/>
</dbReference>
<keyword evidence="5" id="KW-0963">Cytoplasm</keyword>
<evidence type="ECO:0000256" key="6">
    <source>
        <dbReference type="PROSITE-ProRule" id="PRU10010"/>
    </source>
</evidence>
<dbReference type="InterPro" id="IPR036291">
    <property type="entry name" value="NAD(P)-bd_dom_sf"/>
</dbReference>
<dbReference type="GO" id="GO:0070401">
    <property type="term" value="F:NADP+ binding"/>
    <property type="evidence" value="ECO:0007669"/>
    <property type="project" value="InterPro"/>
</dbReference>
<dbReference type="Pfam" id="PF22698">
    <property type="entry name" value="Semialdhyde_dhC_1"/>
    <property type="match status" value="1"/>
</dbReference>
<proteinExistence type="inferred from homology"/>
<keyword evidence="3 5" id="KW-0521">NADP</keyword>
<evidence type="ECO:0000256" key="4">
    <source>
        <dbReference type="ARBA" id="ARBA00023002"/>
    </source>
</evidence>
<comment type="subcellular location">
    <subcellularLocation>
        <location evidence="5">Cytoplasm</location>
    </subcellularLocation>
</comment>
<dbReference type="GO" id="GO:0003942">
    <property type="term" value="F:N-acetyl-gamma-glutamyl-phosphate reductase activity"/>
    <property type="evidence" value="ECO:0007669"/>
    <property type="project" value="UniProtKB-UniRule"/>
</dbReference>
<sequence length="358" mass="35641">MHMSFTVAVAGASGYAGGEALRLLLGHPDARIGALTAHGSAGSLLGEHHPHLPALADRVLQPTTAEVLAGHDVVILGLPHGASAAIAAELGDDCLVLDLGADHRLSDSGAWTAFYGGEHAGTWPYGLPELLHAGEASASAQRAALAGARRVAVPGCNVTAVTLGLQPGVAAGVIEPTDLVAVLANGYSGAGKALKPHLLAAKGLGSAQAYGVGGTHRHIPEIEQNLTVAGAASVSISFTPTLVPMSRGILATATARLAPGVDVGSVREAWETAYADEPFVHLLPAGAGGALRWPTTAATSGANTALVQVAVDERAGRVVTVTALDNLVKGTAGGALQCLNLALGLPETAGLTTTGVAP</sequence>
<dbReference type="InterPro" id="IPR050085">
    <property type="entry name" value="AGPR"/>
</dbReference>
<dbReference type="SUPFAM" id="SSF55347">
    <property type="entry name" value="Glyceraldehyde-3-phosphate dehydrogenase-like, C-terminal domain"/>
    <property type="match status" value="1"/>
</dbReference>
<feature type="active site" evidence="5 6">
    <location>
        <position position="156"/>
    </location>
</feature>